<feature type="region of interest" description="Disordered" evidence="2">
    <location>
        <begin position="919"/>
        <end position="946"/>
    </location>
</feature>
<dbReference type="EMBL" id="OOIL02002584">
    <property type="protein sequence ID" value="VFQ83766.1"/>
    <property type="molecule type" value="Genomic_DNA"/>
</dbReference>
<feature type="compositionally biased region" description="Polar residues" evidence="2">
    <location>
        <begin position="706"/>
        <end position="718"/>
    </location>
</feature>
<dbReference type="AlphaFoldDB" id="A0A484M6V7"/>
<feature type="compositionally biased region" description="Basic and acidic residues" evidence="2">
    <location>
        <begin position="380"/>
        <end position="402"/>
    </location>
</feature>
<feature type="compositionally biased region" description="Polar residues" evidence="2">
    <location>
        <begin position="247"/>
        <end position="259"/>
    </location>
</feature>
<keyword evidence="4" id="KW-1185">Reference proteome</keyword>
<evidence type="ECO:0000256" key="1">
    <source>
        <dbReference type="SAM" id="Coils"/>
    </source>
</evidence>
<evidence type="ECO:0000256" key="2">
    <source>
        <dbReference type="SAM" id="MobiDB-lite"/>
    </source>
</evidence>
<reference evidence="3 4" key="1">
    <citation type="submission" date="2018-04" db="EMBL/GenBank/DDBJ databases">
        <authorList>
            <person name="Vogel A."/>
        </authorList>
    </citation>
    <scope>NUCLEOTIDE SEQUENCE [LARGE SCALE GENOMIC DNA]</scope>
</reference>
<accession>A0A484M6V7</accession>
<feature type="compositionally biased region" description="Polar residues" evidence="2">
    <location>
        <begin position="361"/>
        <end position="373"/>
    </location>
</feature>
<feature type="compositionally biased region" description="Pro residues" evidence="2">
    <location>
        <begin position="873"/>
        <end position="882"/>
    </location>
</feature>
<feature type="compositionally biased region" description="Polar residues" evidence="2">
    <location>
        <begin position="751"/>
        <end position="761"/>
    </location>
</feature>
<proteinExistence type="predicted"/>
<keyword evidence="1" id="KW-0175">Coiled coil</keyword>
<feature type="compositionally biased region" description="Polar residues" evidence="2">
    <location>
        <begin position="922"/>
        <end position="938"/>
    </location>
</feature>
<feature type="region of interest" description="Disordered" evidence="2">
    <location>
        <begin position="281"/>
        <end position="443"/>
    </location>
</feature>
<protein>
    <submittedName>
        <fullName evidence="3">Uncharacterized protein</fullName>
    </submittedName>
</protein>
<gene>
    <name evidence="3" type="ORF">CCAM_LOCUS25542</name>
</gene>
<dbReference type="Proteomes" id="UP000595140">
    <property type="component" value="Unassembled WGS sequence"/>
</dbReference>
<feature type="coiled-coil region" evidence="1">
    <location>
        <begin position="487"/>
        <end position="628"/>
    </location>
</feature>
<feature type="compositionally biased region" description="Low complexity" evidence="2">
    <location>
        <begin position="237"/>
        <end position="246"/>
    </location>
</feature>
<feature type="region of interest" description="Disordered" evidence="2">
    <location>
        <begin position="961"/>
        <end position="981"/>
    </location>
</feature>
<feature type="compositionally biased region" description="Basic and acidic residues" evidence="2">
    <location>
        <begin position="290"/>
        <end position="309"/>
    </location>
</feature>
<dbReference type="OrthoDB" id="671678at2759"/>
<organism evidence="3 4">
    <name type="scientific">Cuscuta campestris</name>
    <dbReference type="NCBI Taxonomy" id="132261"/>
    <lineage>
        <taxon>Eukaryota</taxon>
        <taxon>Viridiplantae</taxon>
        <taxon>Streptophyta</taxon>
        <taxon>Embryophyta</taxon>
        <taxon>Tracheophyta</taxon>
        <taxon>Spermatophyta</taxon>
        <taxon>Magnoliopsida</taxon>
        <taxon>eudicotyledons</taxon>
        <taxon>Gunneridae</taxon>
        <taxon>Pentapetalae</taxon>
        <taxon>asterids</taxon>
        <taxon>lamiids</taxon>
        <taxon>Solanales</taxon>
        <taxon>Convolvulaceae</taxon>
        <taxon>Cuscuteae</taxon>
        <taxon>Cuscuta</taxon>
        <taxon>Cuscuta subgen. Grammica</taxon>
        <taxon>Cuscuta sect. Cleistogrammica</taxon>
    </lineage>
</organism>
<feature type="compositionally biased region" description="Low complexity" evidence="2">
    <location>
        <begin position="832"/>
        <end position="851"/>
    </location>
</feature>
<evidence type="ECO:0000313" key="3">
    <source>
        <dbReference type="EMBL" id="VFQ83766.1"/>
    </source>
</evidence>
<feature type="compositionally biased region" description="Basic and acidic residues" evidence="2">
    <location>
        <begin position="411"/>
        <end position="436"/>
    </location>
</feature>
<evidence type="ECO:0000313" key="4">
    <source>
        <dbReference type="Proteomes" id="UP000595140"/>
    </source>
</evidence>
<sequence length="981" mass="106756">MAPTDPETWTHGPSIIKENELREVAALLGKGFRVHHLDAVGGISLSHNPNPQKYMVMQYHSVENGFRLPLHGLLRDLCLHFGFAPGQLTANAHKYVASFILRCCALDRIPTLDEFLLLFSIGGFPFYSLYPHNHFPIFEKVEFKHEKWSLRYFVIEFPAHSPLDLPGVVLRRSISRTKFAAAELAEGVYNALREKEGLISHHSLQDAQLYKKAGFYYPLGPEPFPFEGVPPPEKSKAPSAAESNPAMSSPGNQSQGNSTALAIRKPTAALEAIPISAIPGLRRPIPSQKRPREGVTDDDFLPKKNKGDDTSVSPSPLPTSSDTQYAIPATTSGGLELPHPDSFDCEGEELRDQSALRRPVTQPQPEASGSSPHAATIPKVMEEEGVSRQEPEPSPTAEKEVEVQTETEIPSSKENEVGEQRDTEAPPEGNLEKMRESVQGPTIPQARPDLLALNALHFMEQAQQSLLTLTEEYLGGASGNYRAVTLLKGKELAARALQQKVDSLEQQVQVLQEENAWLKADGSTELAAERASASEGKVGSLEAELVEKESRISKLENSLREAKHEGSRLNEVALKQMEARRLSLEKLKEERQTASELRSKKDELEKAIAAHQEEVAGLTARAAALYEEGKFDMQHCIIEAVRSGLPAHRSLDDFISHYGLPLPLPPPDSRADPGVVFIDLTMSDSSSDSSSLALPSLGAPMPELSSEPSLASKQSVTSPLPREENHPHLLPQVSGGAPPSPGVLLNGARTEASSGRPGTSRPQKRRNPHSGASRLVSGREARVSEYTPSNSRSVDPPCLQILPVRWLAASPSLSDFFTMASKSRRKVVIGLTPSGTSSSSDDDSSASPAQSNDMAGLSPGEFSRLYPTTRLPAPSPPSPPRLPSGRIDWGSMTLQDFALYQRMRMARLGRSLPIVEVEPSCESRTASPNLLKSPNDGSSLRAAAPRPGTWEDYDIWEAADSTACPSSKRRSPWKGPPPPSC</sequence>
<feature type="region of interest" description="Disordered" evidence="2">
    <location>
        <begin position="685"/>
        <end position="797"/>
    </location>
</feature>
<name>A0A484M6V7_9ASTE</name>
<feature type="compositionally biased region" description="Basic and acidic residues" evidence="2">
    <location>
        <begin position="338"/>
        <end position="355"/>
    </location>
</feature>
<feature type="region of interest" description="Disordered" evidence="2">
    <location>
        <begin position="227"/>
        <end position="259"/>
    </location>
</feature>
<feature type="region of interest" description="Disordered" evidence="2">
    <location>
        <begin position="831"/>
        <end position="887"/>
    </location>
</feature>
<feature type="compositionally biased region" description="Low complexity" evidence="2">
    <location>
        <begin position="310"/>
        <end position="323"/>
    </location>
</feature>